<evidence type="ECO:0000256" key="3">
    <source>
        <dbReference type="ARBA" id="ARBA00022431"/>
    </source>
</evidence>
<sequence>MSIFNSIKVKRPGRNRFNLSHQVKTTIKFGGAFPFICLPVVPGDTLKEYMEFVMRFAPFTAPVMHNINVYTHFFFVPNRLVWDEWEDFITQGETGEDTPVYPTYLLQDVNENFTGAGSLIDYLGFPVNDSAPYVPTGKFYEIDALPVRAYNLIYNEYYRDQNYTDEIEIFKNESGQVVVDSELVTPPYKEMFFVRNRAWKKDYFTSALPWPQRGPDVMLPIQGDAPLKGVKNAPPFIYDQPDGKHTLGAVGTQAFGTEEDVDFGVVRSSSIGGGYDLLSLNPDALRVDMSNVSSATINELRRAIAAQQFYEARARGGSRYIEQIYSIFGVKSSDARLQRPEYLGGGKSNVVISDVLQTSQTTETSAQATPSGTGIAIGKSHSFKRFFEEHGWVIGIMSVVPKAAYQQGMNKLFLKKDPLEYYWPQFAHLGEQEIKTKEIFYTPMASPNAPVPENEVTFGYTPRYAEYKFMNDSVHGSFRNTLDFWHMGRIFKNAPSLNTDFLTNFQSASRPFAVTEDDKTSNTDKIWVNIQNNLIAVRPMPKYGTPRII</sequence>
<dbReference type="InterPro" id="IPR003514">
    <property type="entry name" value="Microviridae_protein_F"/>
</dbReference>
<proteinExistence type="inferred from homology"/>
<organism evidence="6">
    <name type="scientific">Dipodfec virus RodF1_81</name>
    <dbReference type="NCBI Taxonomy" id="2929313"/>
    <lineage>
        <taxon>Viruses</taxon>
        <taxon>Monodnaviria</taxon>
        <taxon>Sangervirae</taxon>
        <taxon>Phixviricota</taxon>
        <taxon>Malgrandaviricetes</taxon>
        <taxon>Petitvirales</taxon>
        <taxon>Microviridae</taxon>
    </lineage>
</organism>
<keyword evidence="3" id="KW-1140">T=1 icosahedral capsid protein</keyword>
<accession>A0A976N3B2</accession>
<dbReference type="GO" id="GO:0005198">
    <property type="term" value="F:structural molecule activity"/>
    <property type="evidence" value="ECO:0007669"/>
    <property type="project" value="InterPro"/>
</dbReference>
<reference evidence="6" key="1">
    <citation type="submission" date="2022-02" db="EMBL/GenBank/DDBJ databases">
        <title>Towards deciphering the DNA virus diversity associated with rodent species in the families Cricetidae and Heteromyidae.</title>
        <authorList>
            <person name="Lund M."/>
            <person name="Larsen B.B."/>
            <person name="Gryseels S."/>
            <person name="Kraberger S."/>
            <person name="Rowsey D.M."/>
            <person name="Steger L."/>
            <person name="Yule K.M."/>
            <person name="Upham N.S."/>
            <person name="Worobey M."/>
            <person name="Van Doorslaer K."/>
            <person name="Varsani A."/>
        </authorList>
    </citation>
    <scope>NUCLEOTIDE SEQUENCE</scope>
    <source>
        <strain evidence="6">NeonRodF1_81</strain>
    </source>
</reference>
<evidence type="ECO:0000313" key="6">
    <source>
        <dbReference type="EMBL" id="UPW41898.1"/>
    </source>
</evidence>
<dbReference type="SUPFAM" id="SSF88645">
    <property type="entry name" value="ssDNA viruses"/>
    <property type="match status" value="1"/>
</dbReference>
<protein>
    <submittedName>
        <fullName evidence="6">Major capsid protein</fullName>
    </submittedName>
</protein>
<evidence type="ECO:0000256" key="1">
    <source>
        <dbReference type="ARBA" id="ARBA00004328"/>
    </source>
</evidence>
<dbReference type="EMBL" id="OM869691">
    <property type="protein sequence ID" value="UPW41898.1"/>
    <property type="molecule type" value="Genomic_DNA"/>
</dbReference>
<comment type="similarity">
    <text evidence="2">Belongs to the microviridae F protein family.</text>
</comment>
<evidence type="ECO:0000256" key="4">
    <source>
        <dbReference type="ARBA" id="ARBA00022561"/>
    </source>
</evidence>
<keyword evidence="4" id="KW-0167">Capsid protein</keyword>
<evidence type="ECO:0000256" key="5">
    <source>
        <dbReference type="ARBA" id="ARBA00022844"/>
    </source>
</evidence>
<dbReference type="Gene3D" id="2.60.169.10">
    <property type="entry name" value="Microviridae F protein"/>
    <property type="match status" value="2"/>
</dbReference>
<keyword evidence="5" id="KW-0946">Virion</keyword>
<dbReference type="Pfam" id="PF02305">
    <property type="entry name" value="Phage_F"/>
    <property type="match status" value="1"/>
</dbReference>
<dbReference type="InterPro" id="IPR016184">
    <property type="entry name" value="Capsid/spike_ssDNA_virus"/>
</dbReference>
<name>A0A976N3B2_9VIRU</name>
<evidence type="ECO:0000256" key="2">
    <source>
        <dbReference type="ARBA" id="ARBA00009963"/>
    </source>
</evidence>
<comment type="subcellular location">
    <subcellularLocation>
        <location evidence="1">Virion</location>
    </subcellularLocation>
</comment>
<dbReference type="InterPro" id="IPR037002">
    <property type="entry name" value="Microviridae_protein_F_sf"/>
</dbReference>
<dbReference type="GO" id="GO:0039615">
    <property type="term" value="C:T=1 icosahedral viral capsid"/>
    <property type="evidence" value="ECO:0007669"/>
    <property type="project" value="UniProtKB-KW"/>
</dbReference>